<sequence>MKGRVKREIPEIAFRASGIVWHDSRVRKSKGDPSVNRTRFALMTTRNVDELGSEFLALFAWDLSQRRPGDSSRLMNYGKMENGGRCIPAICIILRQDVYNCLPWRWAACVALNRNAGGSDSGLHEIQAREENKTPQVLRQVTEIYSCRFTTVVRLLTYHLGEPVSIPGGVDPGFSRVGIGPDDAAGWRVFSGISRFPRPFNQALIHTHLTLPLSALKNSTLRAAQISSLGSLNSNSPACLPHSSLQDTRSCRSPFRWSLLSLLVFYPSELSRSFTHQFPGSEACHTFIPFALTIWKVQRTPSCAERTSVIQSILQINAEINTLGSAAGAPKRRRYHIAAVLHFYSLTQDAKQRTPSLSYSENSIPAHARKIVSFARKMLGYQRQVSYSPYSIPANREPFAAFSSQSDSGPVHRDSGNQSGMMYLDQVLGLRIRFAQEDYWPFILAVYCTGHSSLQCTAQAIHPCSVLHRPFILAVYYTGHSSLQCTALAKNDLHCALRIQLCAMGKWVKRRNSRIDLSESVLSQRQQHGDMKANVHSVRARMSPLTTPRHAHKQITYLANPLKTRTRHVLQNAGLPTVRPSEICLQLICSHAPLPAIDMRDPPIAAGRLGLTLPLCGNIFAPSLPTRSSFAPIQITSSSPTPTGTNGPIPLNRAGDKSQPVEAPPRDAGFIRAYFAVEKKFTRTKVSRTRIFVALYENQSREFLATLVPIGHNTGEGGGAGADHRPMLLCRRHFLTSRIISRSHRNKIVRDVSKADRELCLGSAQFSAAAVGHRRIESVGKVGKICHVYNEILGFRVSQGSFVRVAIYKRDYSPCPGVDTSPPEARFPQRMNLWLKICCLNNFSQFPPSLMMVHAQSAVLDKNNVRPKKATTARAGRKLRQTGSKVNVWQKQWTKSRAAEKAVYEWCIKVRSLLSGTSHVVNYTLPGLFLAEVERLLFVADAQCFSRGPGDAGQCLMQRTFRMPGAKSELSSLWSYSAGEQRPVKLRRVPDYCVTSSWTPRYTTSGLPHPGTWEIKLPAIL</sequence>
<name>A0ABQ9GER8_9NEOP</name>
<evidence type="ECO:0000256" key="1">
    <source>
        <dbReference type="SAM" id="MobiDB-lite"/>
    </source>
</evidence>
<feature type="compositionally biased region" description="Low complexity" evidence="1">
    <location>
        <begin position="632"/>
        <end position="650"/>
    </location>
</feature>
<keyword evidence="3" id="KW-1185">Reference proteome</keyword>
<organism evidence="2 3">
    <name type="scientific">Dryococelus australis</name>
    <dbReference type="NCBI Taxonomy" id="614101"/>
    <lineage>
        <taxon>Eukaryota</taxon>
        <taxon>Metazoa</taxon>
        <taxon>Ecdysozoa</taxon>
        <taxon>Arthropoda</taxon>
        <taxon>Hexapoda</taxon>
        <taxon>Insecta</taxon>
        <taxon>Pterygota</taxon>
        <taxon>Neoptera</taxon>
        <taxon>Polyneoptera</taxon>
        <taxon>Phasmatodea</taxon>
        <taxon>Verophasmatodea</taxon>
        <taxon>Anareolatae</taxon>
        <taxon>Phasmatidae</taxon>
        <taxon>Eurycanthinae</taxon>
        <taxon>Dryococelus</taxon>
    </lineage>
</organism>
<protein>
    <submittedName>
        <fullName evidence="2">Uncharacterized protein</fullName>
    </submittedName>
</protein>
<comment type="caution">
    <text evidence="2">The sequence shown here is derived from an EMBL/GenBank/DDBJ whole genome shotgun (WGS) entry which is preliminary data.</text>
</comment>
<accession>A0ABQ9GER8</accession>
<evidence type="ECO:0000313" key="3">
    <source>
        <dbReference type="Proteomes" id="UP001159363"/>
    </source>
</evidence>
<evidence type="ECO:0000313" key="2">
    <source>
        <dbReference type="EMBL" id="KAJ8870890.1"/>
    </source>
</evidence>
<gene>
    <name evidence="2" type="ORF">PR048_027191</name>
</gene>
<reference evidence="2 3" key="1">
    <citation type="submission" date="2023-02" db="EMBL/GenBank/DDBJ databases">
        <title>LHISI_Scaffold_Assembly.</title>
        <authorList>
            <person name="Stuart O.P."/>
            <person name="Cleave R."/>
            <person name="Magrath M.J.L."/>
            <person name="Mikheyev A.S."/>
        </authorList>
    </citation>
    <scope>NUCLEOTIDE SEQUENCE [LARGE SCALE GENOMIC DNA]</scope>
    <source>
        <strain evidence="2">Daus_M_001</strain>
        <tissue evidence="2">Leg muscle</tissue>
    </source>
</reference>
<dbReference type="EMBL" id="JARBHB010000012">
    <property type="protein sequence ID" value="KAJ8870890.1"/>
    <property type="molecule type" value="Genomic_DNA"/>
</dbReference>
<proteinExistence type="predicted"/>
<dbReference type="Proteomes" id="UP001159363">
    <property type="component" value="Chromosome 11"/>
</dbReference>
<feature type="region of interest" description="Disordered" evidence="1">
    <location>
        <begin position="631"/>
        <end position="665"/>
    </location>
</feature>